<dbReference type="KEGG" id="hazt:108680364"/>
<dbReference type="CDD" id="cd02248">
    <property type="entry name" value="Peptidase_C1A"/>
    <property type="match status" value="1"/>
</dbReference>
<dbReference type="Pfam" id="PF08246">
    <property type="entry name" value="Inhibitor_I29"/>
    <property type="match status" value="1"/>
</dbReference>
<dbReference type="OMA" id="GKCDASK"/>
<evidence type="ECO:0000256" key="3">
    <source>
        <dbReference type="ARBA" id="ARBA00022801"/>
    </source>
</evidence>
<dbReference type="PROSITE" id="PS00139">
    <property type="entry name" value="THIOL_PROTEASE_CYS"/>
    <property type="match status" value="1"/>
</dbReference>
<evidence type="ECO:0000256" key="8">
    <source>
        <dbReference type="SAM" id="SignalP"/>
    </source>
</evidence>
<dbReference type="GO" id="GO:0008234">
    <property type="term" value="F:cysteine-type peptidase activity"/>
    <property type="evidence" value="ECO:0007669"/>
    <property type="project" value="UniProtKB-KW"/>
</dbReference>
<dbReference type="PRINTS" id="PR00705">
    <property type="entry name" value="PAPAIN"/>
</dbReference>
<dbReference type="OrthoDB" id="10253408at2759"/>
<evidence type="ECO:0000256" key="6">
    <source>
        <dbReference type="ARBA" id="ARBA00023157"/>
    </source>
</evidence>
<organism evidence="11 12">
    <name type="scientific">Hyalella azteca</name>
    <name type="common">Amphipod</name>
    <dbReference type="NCBI Taxonomy" id="294128"/>
    <lineage>
        <taxon>Eukaryota</taxon>
        <taxon>Metazoa</taxon>
        <taxon>Ecdysozoa</taxon>
        <taxon>Arthropoda</taxon>
        <taxon>Crustacea</taxon>
        <taxon>Multicrustacea</taxon>
        <taxon>Malacostraca</taxon>
        <taxon>Eumalacostraca</taxon>
        <taxon>Peracarida</taxon>
        <taxon>Amphipoda</taxon>
        <taxon>Senticaudata</taxon>
        <taxon>Talitrida</taxon>
        <taxon>Talitroidea</taxon>
        <taxon>Hyalellidae</taxon>
        <taxon>Hyalella</taxon>
    </lineage>
</organism>
<evidence type="ECO:0000256" key="7">
    <source>
        <dbReference type="SAM" id="MobiDB-lite"/>
    </source>
</evidence>
<comment type="similarity">
    <text evidence="1">Belongs to the peptidase C1 family.</text>
</comment>
<feature type="compositionally biased region" description="Low complexity" evidence="7">
    <location>
        <begin position="120"/>
        <end position="133"/>
    </location>
</feature>
<dbReference type="Proteomes" id="UP000694843">
    <property type="component" value="Unplaced"/>
</dbReference>
<dbReference type="SMART" id="SM00645">
    <property type="entry name" value="Pept_C1"/>
    <property type="match status" value="1"/>
</dbReference>
<keyword evidence="8" id="KW-0732">Signal</keyword>
<feature type="signal peptide" evidence="8">
    <location>
        <begin position="1"/>
        <end position="22"/>
    </location>
</feature>
<sequence>MKMTECLVVAFGLLFTLSITVGNLIESSLMEEWNQFKELHGKEYGSDAEDSFRRRVWMRNVVKIAEHNLRYYQADLSYTLAMNAYGDLLHREFLATQAGTRRRPRNKFITSLVADIPAPTTATNRTNNNSNHTDGNHLIINGSNNYDNSTRGGASINRTRVLEASPSYAPPESVDWRQRGGVTEVKRQGACGSCWAFATTGAVEGLHFIQTGELVSLSEQNLLDCVNTPNVRGCNGGVMDDAFVYIKNNGGIDTEESYPYEGQKGECRYRPEYRAATDAGFEDLPDGDEAALQRAVAFNGPVAAGVDATHADFQFYSDGVYKNENCTKEFLNHGVLVVGYGTTDEGEDFWLIKNSWGEEWGEGGYYRLARNANNMCGVTSEASFPL</sequence>
<keyword evidence="5" id="KW-0865">Zymogen</keyword>
<dbReference type="PANTHER" id="PTHR12411">
    <property type="entry name" value="CYSTEINE PROTEASE FAMILY C1-RELATED"/>
    <property type="match status" value="1"/>
</dbReference>
<evidence type="ECO:0000256" key="5">
    <source>
        <dbReference type="ARBA" id="ARBA00023145"/>
    </source>
</evidence>
<evidence type="ECO:0000256" key="2">
    <source>
        <dbReference type="ARBA" id="ARBA00022670"/>
    </source>
</evidence>
<reference evidence="12" key="1">
    <citation type="submission" date="2025-08" db="UniProtKB">
        <authorList>
            <consortium name="RefSeq"/>
        </authorList>
    </citation>
    <scope>IDENTIFICATION</scope>
    <source>
        <tissue evidence="12">Whole organism</tissue>
    </source>
</reference>
<dbReference type="GeneID" id="108680364"/>
<evidence type="ECO:0000313" key="12">
    <source>
        <dbReference type="RefSeq" id="XP_018024660.1"/>
    </source>
</evidence>
<dbReference type="SUPFAM" id="SSF54001">
    <property type="entry name" value="Cysteine proteinases"/>
    <property type="match status" value="1"/>
</dbReference>
<dbReference type="FunFam" id="3.90.70.10:FF:000006">
    <property type="entry name" value="Cathepsin S"/>
    <property type="match status" value="1"/>
</dbReference>
<dbReference type="InterPro" id="IPR000169">
    <property type="entry name" value="Pept_cys_AS"/>
</dbReference>
<feature type="region of interest" description="Disordered" evidence="7">
    <location>
        <begin position="119"/>
        <end position="144"/>
    </location>
</feature>
<dbReference type="Gene3D" id="3.90.70.10">
    <property type="entry name" value="Cysteine proteinases"/>
    <property type="match status" value="1"/>
</dbReference>
<dbReference type="AlphaFoldDB" id="A0A8B7PF80"/>
<evidence type="ECO:0000313" key="11">
    <source>
        <dbReference type="Proteomes" id="UP000694843"/>
    </source>
</evidence>
<proteinExistence type="inferred from homology"/>
<name>A0A8B7PF80_HYAAZ</name>
<dbReference type="InterPro" id="IPR025661">
    <property type="entry name" value="Pept_asp_AS"/>
</dbReference>
<evidence type="ECO:0000259" key="10">
    <source>
        <dbReference type="SMART" id="SM00848"/>
    </source>
</evidence>
<feature type="domain" description="Peptidase C1A papain C-terminal" evidence="9">
    <location>
        <begin position="170"/>
        <end position="386"/>
    </location>
</feature>
<protein>
    <submittedName>
        <fullName evidence="12">Procathepsin L</fullName>
    </submittedName>
</protein>
<keyword evidence="6" id="KW-1015">Disulfide bond</keyword>
<evidence type="ECO:0000259" key="9">
    <source>
        <dbReference type="SMART" id="SM00645"/>
    </source>
</evidence>
<dbReference type="InterPro" id="IPR039417">
    <property type="entry name" value="Peptidase_C1A_papain-like"/>
</dbReference>
<feature type="domain" description="Cathepsin propeptide inhibitor" evidence="10">
    <location>
        <begin position="33"/>
        <end position="93"/>
    </location>
</feature>
<accession>A0A8B7PF80</accession>
<dbReference type="GO" id="GO:0006508">
    <property type="term" value="P:proteolysis"/>
    <property type="evidence" value="ECO:0007669"/>
    <property type="project" value="UniProtKB-KW"/>
</dbReference>
<dbReference type="InterPro" id="IPR000668">
    <property type="entry name" value="Peptidase_C1A_C"/>
</dbReference>
<dbReference type="InterPro" id="IPR013128">
    <property type="entry name" value="Peptidase_C1A"/>
</dbReference>
<feature type="chain" id="PRO_5034160251" evidence="8">
    <location>
        <begin position="23"/>
        <end position="386"/>
    </location>
</feature>
<keyword evidence="11" id="KW-1185">Reference proteome</keyword>
<dbReference type="InterPro" id="IPR013201">
    <property type="entry name" value="Prot_inhib_I29"/>
</dbReference>
<dbReference type="PROSITE" id="PS00639">
    <property type="entry name" value="THIOL_PROTEASE_HIS"/>
    <property type="match status" value="1"/>
</dbReference>
<keyword evidence="3" id="KW-0378">Hydrolase</keyword>
<keyword evidence="2" id="KW-0645">Protease</keyword>
<dbReference type="InterPro" id="IPR038765">
    <property type="entry name" value="Papain-like_cys_pep_sf"/>
</dbReference>
<dbReference type="InterPro" id="IPR025660">
    <property type="entry name" value="Pept_his_AS"/>
</dbReference>
<dbReference type="RefSeq" id="XP_018024660.1">
    <property type="nucleotide sequence ID" value="XM_018169171.2"/>
</dbReference>
<gene>
    <name evidence="12" type="primary">LOC108680364</name>
</gene>
<evidence type="ECO:0000256" key="1">
    <source>
        <dbReference type="ARBA" id="ARBA00008455"/>
    </source>
</evidence>
<dbReference type="Pfam" id="PF00112">
    <property type="entry name" value="Peptidase_C1"/>
    <property type="match status" value="1"/>
</dbReference>
<dbReference type="PROSITE" id="PS00640">
    <property type="entry name" value="THIOL_PROTEASE_ASN"/>
    <property type="match status" value="1"/>
</dbReference>
<evidence type="ECO:0000256" key="4">
    <source>
        <dbReference type="ARBA" id="ARBA00022807"/>
    </source>
</evidence>
<dbReference type="SMART" id="SM00848">
    <property type="entry name" value="Inhibitor_I29"/>
    <property type="match status" value="1"/>
</dbReference>
<keyword evidence="4" id="KW-0788">Thiol protease</keyword>